<dbReference type="RefSeq" id="WP_194372221.1">
    <property type="nucleotide sequence ID" value="NZ_CP063767.1"/>
</dbReference>
<reference evidence="3 4" key="1">
    <citation type="submission" date="2020-10" db="EMBL/GenBank/DDBJ databases">
        <title>Olsenella immobilis sp.nov., isolated from the mud in a fermentation cellar used for the production of Chinese strong-flavoured liquor.</title>
        <authorList>
            <person name="Lu L."/>
        </authorList>
    </citation>
    <scope>NUCLEOTIDE SEQUENCE [LARGE SCALE GENOMIC DNA]</scope>
    <source>
        <strain evidence="3 4">LZLJ-2</strain>
    </source>
</reference>
<evidence type="ECO:0000256" key="2">
    <source>
        <dbReference type="SAM" id="Phobius"/>
    </source>
</evidence>
<dbReference type="AlphaFoldDB" id="A0A7S7RVC1"/>
<keyword evidence="4" id="KW-1185">Reference proteome</keyword>
<gene>
    <name evidence="3" type="ORF">INP52_02785</name>
</gene>
<accession>A0A7S7RVC1</accession>
<dbReference type="Proteomes" id="UP000593735">
    <property type="component" value="Chromosome"/>
</dbReference>
<evidence type="ECO:0000313" key="3">
    <source>
        <dbReference type="EMBL" id="QOY61144.1"/>
    </source>
</evidence>
<proteinExistence type="predicted"/>
<feature type="region of interest" description="Disordered" evidence="1">
    <location>
        <begin position="40"/>
        <end position="63"/>
    </location>
</feature>
<feature type="compositionally biased region" description="Low complexity" evidence="1">
    <location>
        <begin position="40"/>
        <end position="51"/>
    </location>
</feature>
<dbReference type="KEGG" id="tio:INP52_02785"/>
<evidence type="ECO:0000313" key="4">
    <source>
        <dbReference type="Proteomes" id="UP000593735"/>
    </source>
</evidence>
<feature type="transmembrane region" description="Helical" evidence="2">
    <location>
        <begin position="12"/>
        <end position="33"/>
    </location>
</feature>
<protein>
    <submittedName>
        <fullName evidence="3">Uncharacterized protein</fullName>
    </submittedName>
</protein>
<sequence length="282" mass="29964">MTKERGGRGPLVAGAAIVIFGITLFLYKVFPWLTSSTSQGASQGGAPASEESQTDDSHQEPSSTYAVSVPFDLVGIPMPESGPFADGDYSGSGSFLFDAAWEWDGTMRMSVSKPVLYDSLEEAGYVDDGSFSNQGNFEGCRVVVVDVTVENVDATCKQSVLEYTGVPAFNTAMFHLESSLAYGVYADANLISAPRVEGISYGSEKARSYTWVEPGGGSITVRMGYFVTHDESSHDAASTIRKIDDTGLDPDYVLVLEAAGWRNGAPVVSLGKATAPEERGAQ</sequence>
<keyword evidence="2" id="KW-1133">Transmembrane helix</keyword>
<name>A0A7S7RVC1_9ACTN</name>
<keyword evidence="2" id="KW-0812">Transmembrane</keyword>
<evidence type="ECO:0000256" key="1">
    <source>
        <dbReference type="SAM" id="MobiDB-lite"/>
    </source>
</evidence>
<dbReference type="EMBL" id="CP063767">
    <property type="protein sequence ID" value="QOY61144.1"/>
    <property type="molecule type" value="Genomic_DNA"/>
</dbReference>
<keyword evidence="2" id="KW-0472">Membrane</keyword>
<organism evidence="3 4">
    <name type="scientific">Thermophilibacter immobilis</name>
    <dbReference type="NCBI Taxonomy" id="2779519"/>
    <lineage>
        <taxon>Bacteria</taxon>
        <taxon>Bacillati</taxon>
        <taxon>Actinomycetota</taxon>
        <taxon>Coriobacteriia</taxon>
        <taxon>Coriobacteriales</taxon>
        <taxon>Atopobiaceae</taxon>
        <taxon>Thermophilibacter</taxon>
    </lineage>
</organism>